<organism evidence="2 3">
    <name type="scientific">Pseudocohnilembus persalinus</name>
    <name type="common">Ciliate</name>
    <dbReference type="NCBI Taxonomy" id="266149"/>
    <lineage>
        <taxon>Eukaryota</taxon>
        <taxon>Sar</taxon>
        <taxon>Alveolata</taxon>
        <taxon>Ciliophora</taxon>
        <taxon>Intramacronucleata</taxon>
        <taxon>Oligohymenophorea</taxon>
        <taxon>Scuticociliatia</taxon>
        <taxon>Philasterida</taxon>
        <taxon>Pseudocohnilembidae</taxon>
        <taxon>Pseudocohnilembus</taxon>
    </lineage>
</organism>
<dbReference type="SUPFAM" id="SSF52540">
    <property type="entry name" value="P-loop containing nucleoside triphosphate hydrolases"/>
    <property type="match status" value="1"/>
</dbReference>
<dbReference type="AlphaFoldDB" id="A0A0V0QLS9"/>
<dbReference type="EMBL" id="LDAU01000142">
    <property type="protein sequence ID" value="KRX03211.1"/>
    <property type="molecule type" value="Genomic_DNA"/>
</dbReference>
<reference evidence="2 3" key="1">
    <citation type="journal article" date="2015" name="Sci. Rep.">
        <title>Genome of the facultative scuticociliatosis pathogen Pseudocohnilembus persalinus provides insight into its virulence through horizontal gene transfer.</title>
        <authorList>
            <person name="Xiong J."/>
            <person name="Wang G."/>
            <person name="Cheng J."/>
            <person name="Tian M."/>
            <person name="Pan X."/>
            <person name="Warren A."/>
            <person name="Jiang C."/>
            <person name="Yuan D."/>
            <person name="Miao W."/>
        </authorList>
    </citation>
    <scope>NUCLEOTIDE SEQUENCE [LARGE SCALE GENOMIC DNA]</scope>
    <source>
        <strain evidence="2">36N120E</strain>
    </source>
</reference>
<feature type="domain" description="Deoxynucleoside kinase" evidence="1">
    <location>
        <begin position="1"/>
        <end position="86"/>
    </location>
</feature>
<comment type="caution">
    <text evidence="2">The sequence shown here is derived from an EMBL/GenBank/DDBJ whole genome shotgun (WGS) entry which is preliminary data.</text>
</comment>
<dbReference type="GO" id="GO:0019136">
    <property type="term" value="F:deoxynucleoside kinase activity"/>
    <property type="evidence" value="ECO:0007669"/>
    <property type="project" value="TreeGrafter"/>
</dbReference>
<dbReference type="PANTHER" id="PTHR10513:SF35">
    <property type="entry name" value="DEOXYADENOSINE KINASE"/>
    <property type="match status" value="1"/>
</dbReference>
<dbReference type="InParanoid" id="A0A0V0QLS9"/>
<dbReference type="GO" id="GO:0016787">
    <property type="term" value="F:hydrolase activity"/>
    <property type="evidence" value="ECO:0007669"/>
    <property type="project" value="UniProtKB-KW"/>
</dbReference>
<proteinExistence type="predicted"/>
<keyword evidence="3" id="KW-1185">Reference proteome</keyword>
<evidence type="ECO:0000313" key="3">
    <source>
        <dbReference type="Proteomes" id="UP000054937"/>
    </source>
</evidence>
<dbReference type="GO" id="GO:0005737">
    <property type="term" value="C:cytoplasm"/>
    <property type="evidence" value="ECO:0007669"/>
    <property type="project" value="TreeGrafter"/>
</dbReference>
<evidence type="ECO:0000259" key="1">
    <source>
        <dbReference type="Pfam" id="PF01712"/>
    </source>
</evidence>
<protein>
    <submittedName>
        <fullName evidence="2">p-loop containing nucleoside triphosphate hydrolase</fullName>
    </submittedName>
</protein>
<sequence>MIPEPVNIWTNYKGHNYLELFYKDTQKYAFAFQLMVMNTALNAYVEGQKEHAGKLRFFERSLYSPIKTFALKQYNDGVITQPEYDLQVLKWLNLELLKEVEKKTKLFPLNI</sequence>
<accession>A0A0V0QLS9</accession>
<dbReference type="OrthoDB" id="567086at2759"/>
<dbReference type="Proteomes" id="UP000054937">
    <property type="component" value="Unassembled WGS sequence"/>
</dbReference>
<name>A0A0V0QLS9_PSEPJ</name>
<evidence type="ECO:0000313" key="2">
    <source>
        <dbReference type="EMBL" id="KRX03211.1"/>
    </source>
</evidence>
<dbReference type="InterPro" id="IPR050566">
    <property type="entry name" value="Deoxyribonucleoside_kinase"/>
</dbReference>
<dbReference type="Pfam" id="PF01712">
    <property type="entry name" value="dNK"/>
    <property type="match status" value="1"/>
</dbReference>
<dbReference type="InterPro" id="IPR031314">
    <property type="entry name" value="DNK_dom"/>
</dbReference>
<dbReference type="PANTHER" id="PTHR10513">
    <property type="entry name" value="DEOXYNUCLEOSIDE KINASE"/>
    <property type="match status" value="1"/>
</dbReference>
<dbReference type="InterPro" id="IPR027417">
    <property type="entry name" value="P-loop_NTPase"/>
</dbReference>
<gene>
    <name evidence="2" type="ORF">PPERSA_07039</name>
</gene>
<dbReference type="Gene3D" id="3.40.50.300">
    <property type="entry name" value="P-loop containing nucleotide triphosphate hydrolases"/>
    <property type="match status" value="1"/>
</dbReference>
<keyword evidence="2" id="KW-0378">Hydrolase</keyword>